<dbReference type="AlphaFoldDB" id="A0A656QM78"/>
<name>A0A656QM78_9BURK</name>
<reference evidence="3 4" key="1">
    <citation type="submission" date="2014-03" db="EMBL/GenBank/DDBJ databases">
        <title>Draft Genome Sequences of Four Burkholderia Strains.</title>
        <authorList>
            <person name="Liu X.Y."/>
            <person name="Li C.X."/>
            <person name="Xu J.H."/>
        </authorList>
    </citation>
    <scope>NUCLEOTIDE SEQUENCE [LARGE SCALE GENOMIC DNA]</scope>
    <source>
        <strain evidence="3 4">OP-1</strain>
    </source>
</reference>
<dbReference type="EMBL" id="JFHD01000005">
    <property type="protein sequence ID" value="KDR31782.1"/>
    <property type="molecule type" value="Genomic_DNA"/>
</dbReference>
<comment type="caution">
    <text evidence="3">The sequence shown here is derived from an EMBL/GenBank/DDBJ whole genome shotgun (WGS) entry which is preliminary data.</text>
</comment>
<evidence type="ECO:0000313" key="4">
    <source>
        <dbReference type="Proteomes" id="UP000027451"/>
    </source>
</evidence>
<keyword evidence="1" id="KW-0175">Coiled coil</keyword>
<dbReference type="Pfam" id="PF21912">
    <property type="entry name" value="Glyco_transf_99"/>
    <property type="match status" value="1"/>
</dbReference>
<keyword evidence="4" id="KW-1185">Reference proteome</keyword>
<feature type="domain" description="Glycosyltransferase 99 N-terminal" evidence="2">
    <location>
        <begin position="17"/>
        <end position="178"/>
    </location>
</feature>
<feature type="coiled-coil region" evidence="1">
    <location>
        <begin position="497"/>
        <end position="566"/>
    </location>
</feature>
<dbReference type="RefSeq" id="WP_034471284.1">
    <property type="nucleotide sequence ID" value="NZ_JFHD01000005.1"/>
</dbReference>
<organism evidence="3 4">
    <name type="scientific">Caballeronia zhejiangensis</name>
    <dbReference type="NCBI Taxonomy" id="871203"/>
    <lineage>
        <taxon>Bacteria</taxon>
        <taxon>Pseudomonadati</taxon>
        <taxon>Pseudomonadota</taxon>
        <taxon>Betaproteobacteria</taxon>
        <taxon>Burkholderiales</taxon>
        <taxon>Burkholderiaceae</taxon>
        <taxon>Caballeronia</taxon>
    </lineage>
</organism>
<dbReference type="InterPro" id="IPR054112">
    <property type="entry name" value="Glyco_transf_99_N"/>
</dbReference>
<dbReference type="Proteomes" id="UP000027451">
    <property type="component" value="Unassembled WGS sequence"/>
</dbReference>
<evidence type="ECO:0000259" key="2">
    <source>
        <dbReference type="Pfam" id="PF21912"/>
    </source>
</evidence>
<gene>
    <name evidence="3" type="ORF">BG60_29505</name>
</gene>
<evidence type="ECO:0000256" key="1">
    <source>
        <dbReference type="SAM" id="Coils"/>
    </source>
</evidence>
<proteinExistence type="predicted"/>
<accession>A0A656QM78</accession>
<evidence type="ECO:0000313" key="3">
    <source>
        <dbReference type="EMBL" id="KDR31782.1"/>
    </source>
</evidence>
<protein>
    <recommendedName>
        <fullName evidence="2">Glycosyltransferase 99 N-terminal domain-containing protein</fullName>
    </recommendedName>
</protein>
<sequence length="603" mass="69669">MTHFVLFVPLVAPVEGTAHYYWVILKWLHAFRAKQSTILLPRYYLNIESDLSRWELSDWSKQFHEYNVGNLDSERVRLVCYEDGLTDWSLDKAPLDRFISYVTRDSSELHRYFADAFSRLKALHQEVVAVTWLNCPSMRRAAQESGCALVFNEIGPLRKPYYAQCAYWDTSGVNGDTEVGIRWQREKAAFRDWVGDRGDAAISETLESVLISDAAREMYRSSEDSHTIGVALQVETDSNALAFSKGWNNLSLLEFASRSTSEHTPLVRYHPNGKALYPGKVDLGSSPLKFLGAIQELWTINSSLGIEAVLWRKKVRFFGSTPIQTFFDESGESSRLFRIWFFLNYLIPYSLLFSSEYYLWRLSNPSVADIAEKHFVSFQNQRRGERLVDKKPVPETSGRTLEVDAPNKILDELFNLRRQCAEQNTRISQLQTFILDRDRWISDRDGWIKERDQWIEERDARIRVLETCGIEHNASSERRDGRSAAEELALNDRNVALDRLSAEAEVLRLELAESKEAREIAKQEHERLREEFANINAQKATEVALREKAESDAVMLSSRLAALELRHDRLLHAARIVASYLQSRLVTTRWRTRHLVAMLKLCD</sequence>